<name>A0A067MPL9_BOTB1</name>
<gene>
    <name evidence="15" type="ORF">BOTBODRAFT_53103</name>
</gene>
<feature type="region of interest" description="Disordered" evidence="13">
    <location>
        <begin position="517"/>
        <end position="558"/>
    </location>
</feature>
<dbReference type="OrthoDB" id="2960936at2759"/>
<dbReference type="InParanoid" id="A0A067MPL9"/>
<keyword evidence="16" id="KW-1185">Reference proteome</keyword>
<dbReference type="InterPro" id="IPR005078">
    <property type="entry name" value="Peptidase_C54"/>
</dbReference>
<dbReference type="GO" id="GO:0016485">
    <property type="term" value="P:protein processing"/>
    <property type="evidence" value="ECO:0007669"/>
    <property type="project" value="TreeGrafter"/>
</dbReference>
<feature type="compositionally biased region" description="Basic and acidic residues" evidence="13">
    <location>
        <begin position="675"/>
        <end position="685"/>
    </location>
</feature>
<dbReference type="InterPro" id="IPR046792">
    <property type="entry name" value="Peptidase_C54_cat"/>
</dbReference>
<evidence type="ECO:0000256" key="4">
    <source>
        <dbReference type="ARBA" id="ARBA00022448"/>
    </source>
</evidence>
<evidence type="ECO:0000313" key="16">
    <source>
        <dbReference type="Proteomes" id="UP000027195"/>
    </source>
</evidence>
<feature type="compositionally biased region" description="Acidic residues" evidence="13">
    <location>
        <begin position="830"/>
        <end position="858"/>
    </location>
</feature>
<evidence type="ECO:0000256" key="2">
    <source>
        <dbReference type="ARBA" id="ARBA00004496"/>
    </source>
</evidence>
<keyword evidence="10" id="KW-0072">Autophagy</keyword>
<evidence type="ECO:0000256" key="10">
    <source>
        <dbReference type="ARBA" id="ARBA00023006"/>
    </source>
</evidence>
<evidence type="ECO:0000256" key="5">
    <source>
        <dbReference type="ARBA" id="ARBA00022490"/>
    </source>
</evidence>
<organism evidence="15 16">
    <name type="scientific">Botryobasidium botryosum (strain FD-172 SS1)</name>
    <dbReference type="NCBI Taxonomy" id="930990"/>
    <lineage>
        <taxon>Eukaryota</taxon>
        <taxon>Fungi</taxon>
        <taxon>Dikarya</taxon>
        <taxon>Basidiomycota</taxon>
        <taxon>Agaricomycotina</taxon>
        <taxon>Agaricomycetes</taxon>
        <taxon>Cantharellales</taxon>
        <taxon>Botryobasidiaceae</taxon>
        <taxon>Botryobasidium</taxon>
    </lineage>
</organism>
<feature type="region of interest" description="Disordered" evidence="13">
    <location>
        <begin position="821"/>
        <end position="1023"/>
    </location>
</feature>
<dbReference type="PANTHER" id="PTHR22624:SF49">
    <property type="entry name" value="CYSTEINE PROTEASE"/>
    <property type="match status" value="1"/>
</dbReference>
<feature type="compositionally biased region" description="Low complexity" evidence="13">
    <location>
        <begin position="546"/>
        <end position="557"/>
    </location>
</feature>
<keyword evidence="6" id="KW-0645">Protease</keyword>
<dbReference type="GO" id="GO:0004197">
    <property type="term" value="F:cysteine-type endopeptidase activity"/>
    <property type="evidence" value="ECO:0007669"/>
    <property type="project" value="TreeGrafter"/>
</dbReference>
<dbReference type="GO" id="GO:0000423">
    <property type="term" value="P:mitophagy"/>
    <property type="evidence" value="ECO:0007669"/>
    <property type="project" value="TreeGrafter"/>
</dbReference>
<evidence type="ECO:0000256" key="12">
    <source>
        <dbReference type="ARBA" id="ARBA00030240"/>
    </source>
</evidence>
<evidence type="ECO:0000256" key="9">
    <source>
        <dbReference type="ARBA" id="ARBA00022927"/>
    </source>
</evidence>
<evidence type="ECO:0000313" key="15">
    <source>
        <dbReference type="EMBL" id="KDQ17504.1"/>
    </source>
</evidence>
<sequence>MSSSRSPSTSHNSSPARPSSPSTHFPKFHKFLSRHQNRDRARSFPDTGSVTSLPAPPTPTHTPLELPPKSRVLVKKTSRGVKENNGSTSTHDNIDAEEEITNDPPLIIEPEPATSSTSSFALIHRPRQRVRSERPLSTASSATEYLQQFNPPPSPRITDIPSRLSGWFHHTFSSSSTDLPLTAQSLPPSSSLYLSKSLPPSSPRSKLRTASAIMNHLPGKANLERAVRYLLDSDIAQPDKCTEKIWLLGVEHPGYEAPMLAIEDASNLSADALSHFSQSSNTVQYGPEPQARRSTTPSSTLSRSSQSPQSNYQLSQQSLSNSISKQASQPLGWPPAFYADFSSRIWLTYRSQYQPIRDITLLSLNENPGWETQAPSPQKSNKWSWPVGGEKGWTSDTGWGCMLRTGQSLLANALIHLHLSRDWRRPPYPAMTSEYAMYVRILTWFFDSPSPLCPFGVHRMALAGKDLGKDVGSWFGPSTAAGAIRTLVHAYPPAYLSVAIASDGVLFESDVYTASHMNNSPPTNGRTQPGLPMSPSVGSAAGSYKSRAGSSRRSLGGRSRRWGDRAVLVLIGVRLGIDGVNPVYYESIKTLFTFPQCAGIAGGRPSSSYYFVGSQENSLFYLDPHHTRPAVPLRPPPSPSADSENEATTTEEDSHNSTTHRGKASSGSRRQSMADARERDWENQTHHRRTPTSPVSPRSSIYSVPAPSSPTGPKTPSGPRTSTHHHQISSASAPAHSQGSSSSSPPPSILRSDPLTHHYATAYSPMELKTFHCERVRKMPLSGLDPSMLLGFLCKDEEDWKDFRLRITLLAKSAKSMFYIQDEPPNWPDGSDDDLGLESVSEPDLDLDDFLEDEDEEGEKDKEEESRAAVDNDEEDEEDMSDYEAVTPGPRTHPTFPDAVQGPNHILPPPDQDEESDDGSEEWINPTPPPPGGSYIVSQRRRTKSPESSRHSSPAHGTSPPSPPPRESTRGQHYPFPVAPGNEAEGKKIPVLRSVRGKNGGRTKSGGVKGVPWPKDGEGGEAY</sequence>
<feature type="region of interest" description="Disordered" evidence="13">
    <location>
        <begin position="625"/>
        <end position="753"/>
    </location>
</feature>
<keyword evidence="8" id="KW-0788">Thiol protease</keyword>
<dbReference type="GO" id="GO:0034727">
    <property type="term" value="P:piecemeal microautophagy of the nucleus"/>
    <property type="evidence" value="ECO:0007669"/>
    <property type="project" value="TreeGrafter"/>
</dbReference>
<dbReference type="PANTHER" id="PTHR22624">
    <property type="entry name" value="CYSTEINE PROTEASE ATG4"/>
    <property type="match status" value="1"/>
</dbReference>
<evidence type="ECO:0000256" key="8">
    <source>
        <dbReference type="ARBA" id="ARBA00022807"/>
    </source>
</evidence>
<dbReference type="STRING" id="930990.A0A067MPL9"/>
<accession>A0A067MPL9</accession>
<comment type="subcellular location">
    <subcellularLocation>
        <location evidence="2">Cytoplasm</location>
    </subcellularLocation>
    <subcellularLocation>
        <location evidence="1">Preautophagosomal structure</location>
    </subcellularLocation>
</comment>
<evidence type="ECO:0000259" key="14">
    <source>
        <dbReference type="Pfam" id="PF03416"/>
    </source>
</evidence>
<dbReference type="SUPFAM" id="SSF54001">
    <property type="entry name" value="Cysteine proteinases"/>
    <property type="match status" value="2"/>
</dbReference>
<keyword evidence="9" id="KW-0653">Protein transport</keyword>
<keyword evidence="5" id="KW-0963">Cytoplasm</keyword>
<feature type="compositionally biased region" description="Low complexity" evidence="13">
    <location>
        <begin position="292"/>
        <end position="319"/>
    </location>
</feature>
<feature type="compositionally biased region" description="Basic residues" evidence="13">
    <location>
        <begin position="26"/>
        <end position="35"/>
    </location>
</feature>
<dbReference type="GO" id="GO:0000407">
    <property type="term" value="C:phagophore assembly site"/>
    <property type="evidence" value="ECO:0007669"/>
    <property type="project" value="UniProtKB-SubCell"/>
</dbReference>
<feature type="compositionally biased region" description="Low complexity" evidence="13">
    <location>
        <begin position="729"/>
        <end position="743"/>
    </location>
</feature>
<feature type="region of interest" description="Disordered" evidence="13">
    <location>
        <begin position="280"/>
        <end position="319"/>
    </location>
</feature>
<dbReference type="GO" id="GO:0019786">
    <property type="term" value="F:protein-phosphatidylethanolamide deconjugating activity"/>
    <property type="evidence" value="ECO:0007669"/>
    <property type="project" value="InterPro"/>
</dbReference>
<dbReference type="Pfam" id="PF03416">
    <property type="entry name" value="Peptidase_C54"/>
    <property type="match status" value="1"/>
</dbReference>
<proteinExistence type="inferred from homology"/>
<protein>
    <recommendedName>
        <fullName evidence="12">Autophagy-related protein 4</fullName>
    </recommendedName>
</protein>
<evidence type="ECO:0000256" key="3">
    <source>
        <dbReference type="ARBA" id="ARBA00010958"/>
    </source>
</evidence>
<evidence type="ECO:0000256" key="11">
    <source>
        <dbReference type="ARBA" id="ARBA00029362"/>
    </source>
</evidence>
<keyword evidence="7" id="KW-0378">Hydrolase</keyword>
<feature type="compositionally biased region" description="Low complexity" evidence="13">
    <location>
        <begin position="1"/>
        <end position="14"/>
    </location>
</feature>
<feature type="compositionally biased region" description="Low complexity" evidence="13">
    <location>
        <begin position="691"/>
        <end position="721"/>
    </location>
</feature>
<dbReference type="Proteomes" id="UP000027195">
    <property type="component" value="Unassembled WGS sequence"/>
</dbReference>
<dbReference type="GO" id="GO:0035973">
    <property type="term" value="P:aggrephagy"/>
    <property type="evidence" value="ECO:0007669"/>
    <property type="project" value="TreeGrafter"/>
</dbReference>
<dbReference type="GO" id="GO:0015031">
    <property type="term" value="P:protein transport"/>
    <property type="evidence" value="ECO:0007669"/>
    <property type="project" value="UniProtKB-KW"/>
</dbReference>
<feature type="compositionally biased region" description="Polar residues" evidence="13">
    <location>
        <begin position="517"/>
        <end position="527"/>
    </location>
</feature>
<dbReference type="GO" id="GO:0000045">
    <property type="term" value="P:autophagosome assembly"/>
    <property type="evidence" value="ECO:0007669"/>
    <property type="project" value="TreeGrafter"/>
</dbReference>
<keyword evidence="4" id="KW-0813">Transport</keyword>
<feature type="compositionally biased region" description="Basic and acidic residues" evidence="13">
    <location>
        <begin position="859"/>
        <end position="870"/>
    </location>
</feature>
<feature type="domain" description="Peptidase C54 catalytic" evidence="14">
    <location>
        <begin position="336"/>
        <end position="804"/>
    </location>
</feature>
<dbReference type="InterPro" id="IPR038765">
    <property type="entry name" value="Papain-like_cys_pep_sf"/>
</dbReference>
<evidence type="ECO:0000256" key="7">
    <source>
        <dbReference type="ARBA" id="ARBA00022801"/>
    </source>
</evidence>
<evidence type="ECO:0000256" key="1">
    <source>
        <dbReference type="ARBA" id="ARBA00004329"/>
    </source>
</evidence>
<comment type="similarity">
    <text evidence="3">Belongs to the peptidase C54 family.</text>
</comment>
<feature type="region of interest" description="Disordered" evidence="13">
    <location>
        <begin position="1"/>
        <end position="93"/>
    </location>
</feature>
<dbReference type="EMBL" id="KL198023">
    <property type="protein sequence ID" value="KDQ17504.1"/>
    <property type="molecule type" value="Genomic_DNA"/>
</dbReference>
<comment type="catalytic activity">
    <reaction evidence="11">
        <text>[protein]-C-terminal L-amino acid-glycyl-phosphatidylethanolamide + H2O = [protein]-C-terminal L-amino acid-glycine + a 1,2-diacyl-sn-glycero-3-phosphoethanolamine</text>
        <dbReference type="Rhea" id="RHEA:67548"/>
        <dbReference type="Rhea" id="RHEA-COMP:17323"/>
        <dbReference type="Rhea" id="RHEA-COMP:17324"/>
        <dbReference type="ChEBI" id="CHEBI:15377"/>
        <dbReference type="ChEBI" id="CHEBI:64612"/>
        <dbReference type="ChEBI" id="CHEBI:172940"/>
        <dbReference type="ChEBI" id="CHEBI:172941"/>
    </reaction>
    <physiologicalReaction direction="left-to-right" evidence="11">
        <dbReference type="Rhea" id="RHEA:67549"/>
    </physiologicalReaction>
</comment>
<evidence type="ECO:0000256" key="13">
    <source>
        <dbReference type="SAM" id="MobiDB-lite"/>
    </source>
</evidence>
<dbReference type="HOGENOM" id="CLU_005225_0_0_1"/>
<dbReference type="AlphaFoldDB" id="A0A067MPL9"/>
<feature type="compositionally biased region" description="Acidic residues" evidence="13">
    <location>
        <begin position="871"/>
        <end position="882"/>
    </location>
</feature>
<evidence type="ECO:0000256" key="6">
    <source>
        <dbReference type="ARBA" id="ARBA00022670"/>
    </source>
</evidence>
<reference evidence="16" key="1">
    <citation type="journal article" date="2014" name="Proc. Natl. Acad. Sci. U.S.A.">
        <title>Extensive sampling of basidiomycete genomes demonstrates inadequacy of the white-rot/brown-rot paradigm for wood decay fungi.</title>
        <authorList>
            <person name="Riley R."/>
            <person name="Salamov A.A."/>
            <person name="Brown D.W."/>
            <person name="Nagy L.G."/>
            <person name="Floudas D."/>
            <person name="Held B.W."/>
            <person name="Levasseur A."/>
            <person name="Lombard V."/>
            <person name="Morin E."/>
            <person name="Otillar R."/>
            <person name="Lindquist E.A."/>
            <person name="Sun H."/>
            <person name="LaButti K.M."/>
            <person name="Schmutz J."/>
            <person name="Jabbour D."/>
            <person name="Luo H."/>
            <person name="Baker S.E."/>
            <person name="Pisabarro A.G."/>
            <person name="Walton J.D."/>
            <person name="Blanchette R.A."/>
            <person name="Henrissat B."/>
            <person name="Martin F."/>
            <person name="Cullen D."/>
            <person name="Hibbett D.S."/>
            <person name="Grigoriev I.V."/>
        </authorList>
    </citation>
    <scope>NUCLEOTIDE SEQUENCE [LARGE SCALE GENOMIC DNA]</scope>
    <source>
        <strain evidence="16">FD-172 SS1</strain>
    </source>
</reference>
<feature type="compositionally biased region" description="Acidic residues" evidence="13">
    <location>
        <begin position="911"/>
        <end position="921"/>
    </location>
</feature>